<accession>A0A0A8YPW9</accession>
<dbReference type="AlphaFoldDB" id="A0A0A8YPW9"/>
<dbReference type="EMBL" id="GBRH01269101">
    <property type="protein sequence ID" value="JAD28794.1"/>
    <property type="molecule type" value="Transcribed_RNA"/>
</dbReference>
<protein>
    <submittedName>
        <fullName evidence="1">Uncharacterized protein</fullName>
    </submittedName>
</protein>
<name>A0A0A8YPW9_ARUDO</name>
<sequence>MALNAIFGPAIIHKWLSSSYLQHPQAAGYTPSITMFRLRQFIDAHTTAYD</sequence>
<reference evidence="1" key="1">
    <citation type="submission" date="2014-09" db="EMBL/GenBank/DDBJ databases">
        <authorList>
            <person name="Magalhaes I.L.F."/>
            <person name="Oliveira U."/>
            <person name="Santos F.R."/>
            <person name="Vidigal T.H.D.A."/>
            <person name="Brescovit A.D."/>
            <person name="Santos A.J."/>
        </authorList>
    </citation>
    <scope>NUCLEOTIDE SEQUENCE</scope>
    <source>
        <tissue evidence="1">Shoot tissue taken approximately 20 cm above the soil surface</tissue>
    </source>
</reference>
<reference evidence="1" key="2">
    <citation type="journal article" date="2015" name="Data Brief">
        <title>Shoot transcriptome of the giant reed, Arundo donax.</title>
        <authorList>
            <person name="Barrero R.A."/>
            <person name="Guerrero F.D."/>
            <person name="Moolhuijzen P."/>
            <person name="Goolsby J.A."/>
            <person name="Tidwell J."/>
            <person name="Bellgard S.E."/>
            <person name="Bellgard M.I."/>
        </authorList>
    </citation>
    <scope>NUCLEOTIDE SEQUENCE</scope>
    <source>
        <tissue evidence="1">Shoot tissue taken approximately 20 cm above the soil surface</tissue>
    </source>
</reference>
<proteinExistence type="predicted"/>
<organism evidence="1">
    <name type="scientific">Arundo donax</name>
    <name type="common">Giant reed</name>
    <name type="synonym">Donax arundinaceus</name>
    <dbReference type="NCBI Taxonomy" id="35708"/>
    <lineage>
        <taxon>Eukaryota</taxon>
        <taxon>Viridiplantae</taxon>
        <taxon>Streptophyta</taxon>
        <taxon>Embryophyta</taxon>
        <taxon>Tracheophyta</taxon>
        <taxon>Spermatophyta</taxon>
        <taxon>Magnoliopsida</taxon>
        <taxon>Liliopsida</taxon>
        <taxon>Poales</taxon>
        <taxon>Poaceae</taxon>
        <taxon>PACMAD clade</taxon>
        <taxon>Arundinoideae</taxon>
        <taxon>Arundineae</taxon>
        <taxon>Arundo</taxon>
    </lineage>
</organism>
<evidence type="ECO:0000313" key="1">
    <source>
        <dbReference type="EMBL" id="JAD28794.1"/>
    </source>
</evidence>